<keyword evidence="4" id="KW-0418">Kinase</keyword>
<evidence type="ECO:0000256" key="3">
    <source>
        <dbReference type="ARBA" id="ARBA00022741"/>
    </source>
</evidence>
<dbReference type="SUPFAM" id="SSF142764">
    <property type="entry name" value="YgbK-like"/>
    <property type="match status" value="1"/>
</dbReference>
<dbReference type="InterPro" id="IPR042213">
    <property type="entry name" value="NBD_C_sf"/>
</dbReference>
<name>A0ABS4AVL3_9PROT</name>
<evidence type="ECO:0000313" key="10">
    <source>
        <dbReference type="Proteomes" id="UP000680815"/>
    </source>
</evidence>
<dbReference type="Proteomes" id="UP000680815">
    <property type="component" value="Unassembled WGS sequence"/>
</dbReference>
<evidence type="ECO:0008006" key="11">
    <source>
        <dbReference type="Google" id="ProtNLM"/>
    </source>
</evidence>
<keyword evidence="6" id="KW-0119">Carbohydrate metabolism</keyword>
<dbReference type="Gene3D" id="3.40.980.20">
    <property type="entry name" value="Four-carbon acid sugar kinase, nucleotide binding domain"/>
    <property type="match status" value="1"/>
</dbReference>
<dbReference type="RefSeq" id="WP_209352797.1">
    <property type="nucleotide sequence ID" value="NZ_JAGIYZ010000015.1"/>
</dbReference>
<gene>
    <name evidence="9" type="ORF">J5Y09_15880</name>
</gene>
<comment type="similarity">
    <text evidence="1">Belongs to the four-carbon acid sugar kinase family.</text>
</comment>
<accession>A0ABS4AVL3</accession>
<proteinExistence type="inferred from homology"/>
<comment type="caution">
    <text evidence="9">The sequence shown here is derived from an EMBL/GenBank/DDBJ whole genome shotgun (WGS) entry which is preliminary data.</text>
</comment>
<evidence type="ECO:0000256" key="2">
    <source>
        <dbReference type="ARBA" id="ARBA00022679"/>
    </source>
</evidence>
<protein>
    <recommendedName>
        <fullName evidence="11">Four-carbon acid sugar kinase family protein</fullName>
    </recommendedName>
</protein>
<keyword evidence="3" id="KW-0547">Nucleotide-binding</keyword>
<dbReference type="EMBL" id="JAGIYZ010000015">
    <property type="protein sequence ID" value="MBP0465406.1"/>
    <property type="molecule type" value="Genomic_DNA"/>
</dbReference>
<keyword evidence="5" id="KW-0067">ATP-binding</keyword>
<evidence type="ECO:0000256" key="4">
    <source>
        <dbReference type="ARBA" id="ARBA00022777"/>
    </source>
</evidence>
<sequence length="369" mass="37135">MTRPVLRLLADDLTGALDTAAELTGLCGAVPVGWAVDAATGSLAIDAGTREISREEATARVRALAPALRGADIAFKKIDSLLRGHVAAELAACLGTDAWQHVVLAPAFPAQGRVTRGGRVMLRQPDGTLSGVGPGLSDLLAPEGLRPRRGDPSAPLPPGLSIFDAEDEADLARIATLGRAAAGPVLWCGSGGLARALAAHAPAAASSALRGPVLGLFGSDQPATARQLAACAPCTIAVAEGDAQAAADIARMLAETGVAMVTIALPDGLGRADAARRIAAAMAGLTRRLPPPGTLIAAGGETLRAICDALGARGLEATSLVQPGVPRSVFRGGAWDGVAVISKSGAFGGDALWRDLLAETIVPSWSIPA</sequence>
<reference evidence="9 10" key="1">
    <citation type="submission" date="2021-03" db="EMBL/GenBank/DDBJ databases">
        <authorList>
            <person name="So Y."/>
        </authorList>
    </citation>
    <scope>NUCLEOTIDE SEQUENCE [LARGE SCALE GENOMIC DNA]</scope>
    <source>
        <strain evidence="9 10">PWR1</strain>
    </source>
</reference>
<feature type="domain" description="Four-carbon acid sugar kinase nucleotide binding" evidence="8">
    <location>
        <begin position="216"/>
        <end position="350"/>
    </location>
</feature>
<evidence type="ECO:0000256" key="6">
    <source>
        <dbReference type="ARBA" id="ARBA00023277"/>
    </source>
</evidence>
<evidence type="ECO:0000256" key="1">
    <source>
        <dbReference type="ARBA" id="ARBA00005715"/>
    </source>
</evidence>
<evidence type="ECO:0000313" key="9">
    <source>
        <dbReference type="EMBL" id="MBP0465406.1"/>
    </source>
</evidence>
<keyword evidence="10" id="KW-1185">Reference proteome</keyword>
<dbReference type="InterPro" id="IPR037051">
    <property type="entry name" value="4-carb_acid_sugar_kinase_N_sf"/>
</dbReference>
<dbReference type="Pfam" id="PF17042">
    <property type="entry name" value="NBD_C"/>
    <property type="match status" value="1"/>
</dbReference>
<feature type="domain" description="Four-carbon acid sugar kinase N-terminal" evidence="7">
    <location>
        <begin position="8"/>
        <end position="123"/>
    </location>
</feature>
<dbReference type="InterPro" id="IPR031475">
    <property type="entry name" value="NBD_C"/>
</dbReference>
<evidence type="ECO:0000259" key="8">
    <source>
        <dbReference type="Pfam" id="PF17042"/>
    </source>
</evidence>
<dbReference type="Gene3D" id="3.40.50.10840">
    <property type="entry name" value="Putative sugar-binding, N-terminal domain"/>
    <property type="match status" value="2"/>
</dbReference>
<dbReference type="InterPro" id="IPR010737">
    <property type="entry name" value="4-carb_acid_sugar_kinase_N"/>
</dbReference>
<keyword evidence="2" id="KW-0808">Transferase</keyword>
<evidence type="ECO:0000256" key="5">
    <source>
        <dbReference type="ARBA" id="ARBA00022840"/>
    </source>
</evidence>
<evidence type="ECO:0000259" key="7">
    <source>
        <dbReference type="Pfam" id="PF07005"/>
    </source>
</evidence>
<dbReference type="Pfam" id="PF07005">
    <property type="entry name" value="SBD_N"/>
    <property type="match status" value="1"/>
</dbReference>
<organism evidence="9 10">
    <name type="scientific">Roseomonas nitratireducens</name>
    <dbReference type="NCBI Taxonomy" id="2820810"/>
    <lineage>
        <taxon>Bacteria</taxon>
        <taxon>Pseudomonadati</taxon>
        <taxon>Pseudomonadota</taxon>
        <taxon>Alphaproteobacteria</taxon>
        <taxon>Acetobacterales</taxon>
        <taxon>Roseomonadaceae</taxon>
        <taxon>Roseomonas</taxon>
    </lineage>
</organism>